<dbReference type="EMBL" id="BRZM01002001">
    <property type="protein sequence ID" value="GLD74123.1"/>
    <property type="molecule type" value="Genomic_DNA"/>
</dbReference>
<evidence type="ECO:0000313" key="3">
    <source>
        <dbReference type="Proteomes" id="UP001279410"/>
    </source>
</evidence>
<proteinExistence type="predicted"/>
<evidence type="ECO:0000313" key="2">
    <source>
        <dbReference type="EMBL" id="GLD74123.1"/>
    </source>
</evidence>
<comment type="caution">
    <text evidence="2">The sequence shown here is derived from an EMBL/GenBank/DDBJ whole genome shotgun (WGS) entry which is preliminary data.</text>
</comment>
<feature type="compositionally biased region" description="Basic and acidic residues" evidence="1">
    <location>
        <begin position="1"/>
        <end position="14"/>
    </location>
</feature>
<name>A0AAD3NKH7_LATJO</name>
<reference evidence="2" key="1">
    <citation type="submission" date="2022-08" db="EMBL/GenBank/DDBJ databases">
        <title>Genome sequencing of akame (Lates japonicus).</title>
        <authorList>
            <person name="Hashiguchi Y."/>
            <person name="Takahashi H."/>
        </authorList>
    </citation>
    <scope>NUCLEOTIDE SEQUENCE</scope>
    <source>
        <strain evidence="2">Kochi</strain>
    </source>
</reference>
<accession>A0AAD3NKH7</accession>
<keyword evidence="3" id="KW-1185">Reference proteome</keyword>
<dbReference type="Proteomes" id="UP001279410">
    <property type="component" value="Unassembled WGS sequence"/>
</dbReference>
<organism evidence="2 3">
    <name type="scientific">Lates japonicus</name>
    <name type="common">Japanese lates</name>
    <dbReference type="NCBI Taxonomy" id="270547"/>
    <lineage>
        <taxon>Eukaryota</taxon>
        <taxon>Metazoa</taxon>
        <taxon>Chordata</taxon>
        <taxon>Craniata</taxon>
        <taxon>Vertebrata</taxon>
        <taxon>Euteleostomi</taxon>
        <taxon>Actinopterygii</taxon>
        <taxon>Neopterygii</taxon>
        <taxon>Teleostei</taxon>
        <taxon>Neoteleostei</taxon>
        <taxon>Acanthomorphata</taxon>
        <taxon>Carangaria</taxon>
        <taxon>Carangaria incertae sedis</taxon>
        <taxon>Centropomidae</taxon>
        <taxon>Lates</taxon>
    </lineage>
</organism>
<protein>
    <submittedName>
        <fullName evidence="2">Ciliogenesis-associated TTC17-interacting protein isoform X2</fullName>
    </submittedName>
</protein>
<dbReference type="AlphaFoldDB" id="A0AAD3NKH7"/>
<feature type="region of interest" description="Disordered" evidence="1">
    <location>
        <begin position="1"/>
        <end position="20"/>
    </location>
</feature>
<gene>
    <name evidence="2" type="ORF">AKAME5_002545100</name>
</gene>
<sequence>MPITREQEAKEGHWKSQPQRQASKVFLIQACQGGRHSEGGRDLGSSGQSLPQSPAACMLHAQSQGAIDNSPVGTTVTGGDEGDCLSHVCPKRVDNRGLYLLLMPDRLRKKVPGAHDLHLPHQGLTSSVPLCACVRLLVGGWGGDYGGLWDGEDCSLCGVTAPLPGSATLDDGHLASRVQVGSPVTMRGSAAAITARKRLEKISWFGKKICRCAPSSWTERMSQQRQTMLVPETASRDPCLISDFPAVLVAEETR</sequence>
<evidence type="ECO:0000256" key="1">
    <source>
        <dbReference type="SAM" id="MobiDB-lite"/>
    </source>
</evidence>